<feature type="non-terminal residue" evidence="2">
    <location>
        <position position="1"/>
    </location>
</feature>
<keyword evidence="1" id="KW-1133">Transmembrane helix</keyword>
<reference evidence="3" key="1">
    <citation type="submission" date="2022-10" db="EMBL/GenBank/DDBJ databases">
        <title>Genome assembly of Pristionchus species.</title>
        <authorList>
            <person name="Yoshida K."/>
            <person name="Sommer R.J."/>
        </authorList>
    </citation>
    <scope>NUCLEOTIDE SEQUENCE [LARGE SCALE GENOMIC DNA]</scope>
    <source>
        <strain evidence="3">RS5460</strain>
    </source>
</reference>
<evidence type="ECO:0000256" key="1">
    <source>
        <dbReference type="SAM" id="Phobius"/>
    </source>
</evidence>
<evidence type="ECO:0000313" key="2">
    <source>
        <dbReference type="EMBL" id="GMR41549.1"/>
    </source>
</evidence>
<keyword evidence="1" id="KW-0472">Membrane</keyword>
<keyword evidence="3" id="KW-1185">Reference proteome</keyword>
<sequence length="93" mass="10293">LSDRRITRPWANSAISASFFFIITSRSASFGCFSLTAAHPRRAFLARYPPWMTEMMSSALGRLPVSLSSTRYSSLNLFVARGMVSMAVFSFAA</sequence>
<dbReference type="EMBL" id="BTRK01000003">
    <property type="protein sequence ID" value="GMR41549.1"/>
    <property type="molecule type" value="Genomic_DNA"/>
</dbReference>
<name>A0AAN4ZLJ3_9BILA</name>
<keyword evidence="1" id="KW-0812">Transmembrane</keyword>
<dbReference type="AlphaFoldDB" id="A0AAN4ZLJ3"/>
<dbReference type="Proteomes" id="UP001328107">
    <property type="component" value="Unassembled WGS sequence"/>
</dbReference>
<proteinExistence type="predicted"/>
<accession>A0AAN4ZLJ3</accession>
<gene>
    <name evidence="2" type="ORF">PMAYCL1PPCAC_11744</name>
</gene>
<evidence type="ECO:0000313" key="3">
    <source>
        <dbReference type="Proteomes" id="UP001328107"/>
    </source>
</evidence>
<protein>
    <submittedName>
        <fullName evidence="2">Uncharacterized protein</fullName>
    </submittedName>
</protein>
<feature type="non-terminal residue" evidence="2">
    <location>
        <position position="93"/>
    </location>
</feature>
<organism evidence="2 3">
    <name type="scientific">Pristionchus mayeri</name>
    <dbReference type="NCBI Taxonomy" id="1317129"/>
    <lineage>
        <taxon>Eukaryota</taxon>
        <taxon>Metazoa</taxon>
        <taxon>Ecdysozoa</taxon>
        <taxon>Nematoda</taxon>
        <taxon>Chromadorea</taxon>
        <taxon>Rhabditida</taxon>
        <taxon>Rhabditina</taxon>
        <taxon>Diplogasteromorpha</taxon>
        <taxon>Diplogasteroidea</taxon>
        <taxon>Neodiplogasteridae</taxon>
        <taxon>Pristionchus</taxon>
    </lineage>
</organism>
<comment type="caution">
    <text evidence="2">The sequence shown here is derived from an EMBL/GenBank/DDBJ whole genome shotgun (WGS) entry which is preliminary data.</text>
</comment>
<feature type="transmembrane region" description="Helical" evidence="1">
    <location>
        <begin position="15"/>
        <end position="38"/>
    </location>
</feature>